<accession>A0A0F9G140</accession>
<reference evidence="1" key="1">
    <citation type="journal article" date="2015" name="Nature">
        <title>Complex archaea that bridge the gap between prokaryotes and eukaryotes.</title>
        <authorList>
            <person name="Spang A."/>
            <person name="Saw J.H."/>
            <person name="Jorgensen S.L."/>
            <person name="Zaremba-Niedzwiedzka K."/>
            <person name="Martijn J."/>
            <person name="Lind A.E."/>
            <person name="van Eijk R."/>
            <person name="Schleper C."/>
            <person name="Guy L."/>
            <person name="Ettema T.J."/>
        </authorList>
    </citation>
    <scope>NUCLEOTIDE SEQUENCE</scope>
</reference>
<dbReference type="EMBL" id="LAZR01028234">
    <property type="protein sequence ID" value="KKL63250.1"/>
    <property type="molecule type" value="Genomic_DNA"/>
</dbReference>
<name>A0A0F9G140_9ZZZZ</name>
<proteinExistence type="predicted"/>
<dbReference type="AlphaFoldDB" id="A0A0F9G140"/>
<organism evidence="1">
    <name type="scientific">marine sediment metagenome</name>
    <dbReference type="NCBI Taxonomy" id="412755"/>
    <lineage>
        <taxon>unclassified sequences</taxon>
        <taxon>metagenomes</taxon>
        <taxon>ecological metagenomes</taxon>
    </lineage>
</organism>
<gene>
    <name evidence="1" type="ORF">LCGC14_2176970</name>
</gene>
<comment type="caution">
    <text evidence="1">The sequence shown here is derived from an EMBL/GenBank/DDBJ whole genome shotgun (WGS) entry which is preliminary data.</text>
</comment>
<evidence type="ECO:0000313" key="1">
    <source>
        <dbReference type="EMBL" id="KKL63250.1"/>
    </source>
</evidence>
<protein>
    <submittedName>
        <fullName evidence="1">Uncharacterized protein</fullName>
    </submittedName>
</protein>
<sequence>MELTSKNVNKIFMDCLFEEDNEENRKNSIVVEGLVNKFGLNPVAIKKHKKDIYSMLKQLPKNFQKNGGGGWSFLNACNREDGTQWTGLHATMEQLVVLGIASEYVKYTMPREMWKILPGGVPYFSVA</sequence>